<evidence type="ECO:0000313" key="1">
    <source>
        <dbReference type="EMBL" id="WBV60280.1"/>
    </source>
</evidence>
<evidence type="ECO:0000313" key="2">
    <source>
        <dbReference type="Proteomes" id="UP001210978"/>
    </source>
</evidence>
<reference evidence="1 2" key="1">
    <citation type="submission" date="2023-01" db="EMBL/GenBank/DDBJ databases">
        <title>Complete genome of Chryseobacterium camelliae VAN22-5A.</title>
        <authorList>
            <person name="Zong G."/>
            <person name="Cao G."/>
        </authorList>
    </citation>
    <scope>NUCLEOTIDE SEQUENCE [LARGE SCALE GENOMIC DNA]</scope>
    <source>
        <strain evidence="1 2">VAN22-5A</strain>
    </source>
</reference>
<dbReference type="EMBL" id="CP115859">
    <property type="protein sequence ID" value="WBV60280.1"/>
    <property type="molecule type" value="Genomic_DNA"/>
</dbReference>
<keyword evidence="2" id="KW-1185">Reference proteome</keyword>
<dbReference type="RefSeq" id="WP_271148616.1">
    <property type="nucleotide sequence ID" value="NZ_CP115859.1"/>
</dbReference>
<organism evidence="1 2">
    <name type="scientific">Chryseobacterium camelliae</name>
    <dbReference type="NCBI Taxonomy" id="1265445"/>
    <lineage>
        <taxon>Bacteria</taxon>
        <taxon>Pseudomonadati</taxon>
        <taxon>Bacteroidota</taxon>
        <taxon>Flavobacteriia</taxon>
        <taxon>Flavobacteriales</taxon>
        <taxon>Weeksellaceae</taxon>
        <taxon>Chryseobacterium group</taxon>
        <taxon>Chryseobacterium</taxon>
    </lineage>
</organism>
<proteinExistence type="predicted"/>
<dbReference type="Proteomes" id="UP001210978">
    <property type="component" value="Chromosome"/>
</dbReference>
<name>A0ABY7QKX3_9FLAO</name>
<protein>
    <submittedName>
        <fullName evidence="1">Uncharacterized protein</fullName>
    </submittedName>
</protein>
<accession>A0ABY7QKX3</accession>
<sequence length="46" mass="5389">MTQSAVIRIENQGGVWYVNHKRLGHDPLTEFEISALNEFIKEFKNQ</sequence>
<gene>
    <name evidence="1" type="ORF">PFY12_14725</name>
</gene>